<feature type="transmembrane region" description="Helical" evidence="25">
    <location>
        <begin position="268"/>
        <end position="287"/>
    </location>
</feature>
<evidence type="ECO:0000256" key="9">
    <source>
        <dbReference type="ARBA" id="ARBA00022516"/>
    </source>
</evidence>
<protein>
    <recommendedName>
        <fullName evidence="7">Phosphatidate cytidylyltransferase</fullName>
        <ecNumber evidence="6">2.7.7.41</ecNumber>
    </recommendedName>
    <alternativeName>
        <fullName evidence="20">CDP-DAG synthase</fullName>
    </alternativeName>
    <alternativeName>
        <fullName evidence="22">CDP-DG synthase</fullName>
    </alternativeName>
    <alternativeName>
        <fullName evidence="18">CDP-diacylglycerol synthase</fullName>
    </alternativeName>
    <alternativeName>
        <fullName evidence="21">CDP-diglyceride pyrophosphorylase</fullName>
    </alternativeName>
    <alternativeName>
        <fullName evidence="23">CDP-diglyceride synthase</fullName>
    </alternativeName>
    <alternativeName>
        <fullName evidence="19">CTP:phosphatidate cytidylyltransferase</fullName>
    </alternativeName>
</protein>
<keyword evidence="8" id="KW-1003">Cell membrane</keyword>
<feature type="transmembrane region" description="Helical" evidence="25">
    <location>
        <begin position="226"/>
        <end position="248"/>
    </location>
</feature>
<keyword evidence="10" id="KW-0808">Transferase</keyword>
<dbReference type="EMBL" id="DVOR01000056">
    <property type="protein sequence ID" value="HIV08822.1"/>
    <property type="molecule type" value="Genomic_DNA"/>
</dbReference>
<feature type="region of interest" description="Disordered" evidence="24">
    <location>
        <begin position="1"/>
        <end position="34"/>
    </location>
</feature>
<sequence>MSDEPTTDLTVRDSGADPTAPQAQAGAAQPGKRGPKAARVVCGLTVAALWVAAIFLLPPWSLVILLAASALLCLFELRSMLKRVGYVLPFFSMALMTALWYLAMYLPLRFGDGGASNLMLSNLLPFVLLPVFVMVLFFRILLSRRIEKPMETAALAVGAFIYVPYLLSFLVPIALYPKFDVSAGVFMAFALALITKLSDTGAYFVGTTLGRHKMCPRLSPGKTWEGTVGGYLLSLIGALAIIAATHLFPEATCLDFVRSLTDTLPKVLWALLTVIVLVTVGICGDLLESLFKRQCGVKDSSALFPAMGGFFDTFDSLIFVPAAFIFMVALGGLILG</sequence>
<name>A0A9D1NLI4_9BACT</name>
<evidence type="ECO:0000256" key="13">
    <source>
        <dbReference type="ARBA" id="ARBA00022989"/>
    </source>
</evidence>
<evidence type="ECO:0000256" key="8">
    <source>
        <dbReference type="ARBA" id="ARBA00022475"/>
    </source>
</evidence>
<keyword evidence="16" id="KW-0594">Phospholipid biosynthesis</keyword>
<evidence type="ECO:0000256" key="4">
    <source>
        <dbReference type="ARBA" id="ARBA00005189"/>
    </source>
</evidence>
<evidence type="ECO:0000256" key="21">
    <source>
        <dbReference type="ARBA" id="ARBA00032396"/>
    </source>
</evidence>
<keyword evidence="9" id="KW-0444">Lipid biosynthesis</keyword>
<evidence type="ECO:0000256" key="12">
    <source>
        <dbReference type="ARBA" id="ARBA00022695"/>
    </source>
</evidence>
<comment type="similarity">
    <text evidence="5">Belongs to the CDS family.</text>
</comment>
<dbReference type="EC" id="2.7.7.41" evidence="6"/>
<evidence type="ECO:0000256" key="18">
    <source>
        <dbReference type="ARBA" id="ARBA00029893"/>
    </source>
</evidence>
<dbReference type="Pfam" id="PF01148">
    <property type="entry name" value="CTP_transf_1"/>
    <property type="match status" value="1"/>
</dbReference>
<dbReference type="Proteomes" id="UP000886845">
    <property type="component" value="Unassembled WGS sequence"/>
</dbReference>
<feature type="transmembrane region" description="Helical" evidence="25">
    <location>
        <begin position="84"/>
        <end position="103"/>
    </location>
</feature>
<evidence type="ECO:0000256" key="5">
    <source>
        <dbReference type="ARBA" id="ARBA00010185"/>
    </source>
</evidence>
<proteinExistence type="inferred from homology"/>
<dbReference type="GO" id="GO:0004605">
    <property type="term" value="F:phosphatidate cytidylyltransferase activity"/>
    <property type="evidence" value="ECO:0007669"/>
    <property type="project" value="UniProtKB-EC"/>
</dbReference>
<evidence type="ECO:0000256" key="22">
    <source>
        <dbReference type="ARBA" id="ARBA00032743"/>
    </source>
</evidence>
<evidence type="ECO:0000256" key="14">
    <source>
        <dbReference type="ARBA" id="ARBA00023098"/>
    </source>
</evidence>
<evidence type="ECO:0000256" key="19">
    <source>
        <dbReference type="ARBA" id="ARBA00031825"/>
    </source>
</evidence>
<evidence type="ECO:0000256" key="10">
    <source>
        <dbReference type="ARBA" id="ARBA00022679"/>
    </source>
</evidence>
<evidence type="ECO:0000256" key="23">
    <source>
        <dbReference type="ARBA" id="ARBA00033406"/>
    </source>
</evidence>
<evidence type="ECO:0000256" key="24">
    <source>
        <dbReference type="SAM" id="MobiDB-lite"/>
    </source>
</evidence>
<dbReference type="AlphaFoldDB" id="A0A9D1NLI4"/>
<dbReference type="PANTHER" id="PTHR46382:SF1">
    <property type="entry name" value="PHOSPHATIDATE CYTIDYLYLTRANSFERASE"/>
    <property type="match status" value="1"/>
</dbReference>
<evidence type="ECO:0000256" key="2">
    <source>
        <dbReference type="ARBA" id="ARBA00004651"/>
    </source>
</evidence>
<comment type="pathway">
    <text evidence="4">Lipid metabolism.</text>
</comment>
<keyword evidence="14" id="KW-0443">Lipid metabolism</keyword>
<keyword evidence="15 25" id="KW-0472">Membrane</keyword>
<keyword evidence="17" id="KW-1208">Phospholipid metabolism</keyword>
<evidence type="ECO:0000256" key="3">
    <source>
        <dbReference type="ARBA" id="ARBA00005119"/>
    </source>
</evidence>
<feature type="transmembrane region" description="Helical" evidence="25">
    <location>
        <begin position="317"/>
        <end position="335"/>
    </location>
</feature>
<evidence type="ECO:0000313" key="27">
    <source>
        <dbReference type="Proteomes" id="UP000886845"/>
    </source>
</evidence>
<feature type="transmembrane region" description="Helical" evidence="25">
    <location>
        <begin position="60"/>
        <end position="77"/>
    </location>
</feature>
<evidence type="ECO:0000256" key="17">
    <source>
        <dbReference type="ARBA" id="ARBA00023264"/>
    </source>
</evidence>
<reference evidence="26" key="2">
    <citation type="journal article" date="2021" name="PeerJ">
        <title>Extensive microbial diversity within the chicken gut microbiome revealed by metagenomics and culture.</title>
        <authorList>
            <person name="Gilroy R."/>
            <person name="Ravi A."/>
            <person name="Getino M."/>
            <person name="Pursley I."/>
            <person name="Horton D.L."/>
            <person name="Alikhan N.F."/>
            <person name="Baker D."/>
            <person name="Gharbi K."/>
            <person name="Hall N."/>
            <person name="Watson M."/>
            <person name="Adriaenssens E.M."/>
            <person name="Foster-Nyarko E."/>
            <person name="Jarju S."/>
            <person name="Secka A."/>
            <person name="Antonio M."/>
            <person name="Oren A."/>
            <person name="Chaudhuri R.R."/>
            <person name="La Ragione R."/>
            <person name="Hildebrand F."/>
            <person name="Pallen M.J."/>
        </authorList>
    </citation>
    <scope>NUCLEOTIDE SEQUENCE</scope>
    <source>
        <strain evidence="26">35461</strain>
    </source>
</reference>
<feature type="transmembrane region" description="Helical" evidence="25">
    <location>
        <begin position="154"/>
        <end position="175"/>
    </location>
</feature>
<keyword evidence="13 25" id="KW-1133">Transmembrane helix</keyword>
<comment type="subcellular location">
    <subcellularLocation>
        <location evidence="2">Cell membrane</location>
        <topology evidence="2">Multi-pass membrane protein</topology>
    </subcellularLocation>
</comment>
<evidence type="ECO:0000256" key="11">
    <source>
        <dbReference type="ARBA" id="ARBA00022692"/>
    </source>
</evidence>
<evidence type="ECO:0000256" key="25">
    <source>
        <dbReference type="SAM" id="Phobius"/>
    </source>
</evidence>
<dbReference type="GO" id="GO:0016024">
    <property type="term" value="P:CDP-diacylglycerol biosynthetic process"/>
    <property type="evidence" value="ECO:0007669"/>
    <property type="project" value="TreeGrafter"/>
</dbReference>
<reference evidence="26" key="1">
    <citation type="submission" date="2020-10" db="EMBL/GenBank/DDBJ databases">
        <authorList>
            <person name="Gilroy R."/>
        </authorList>
    </citation>
    <scope>NUCLEOTIDE SEQUENCE</scope>
    <source>
        <strain evidence="26">35461</strain>
    </source>
</reference>
<evidence type="ECO:0000256" key="7">
    <source>
        <dbReference type="ARBA" id="ARBA00019373"/>
    </source>
</evidence>
<evidence type="ECO:0000256" key="16">
    <source>
        <dbReference type="ARBA" id="ARBA00023209"/>
    </source>
</evidence>
<organism evidence="26 27">
    <name type="scientific">Candidatus Spyradenecus faecavium</name>
    <dbReference type="NCBI Taxonomy" id="2840947"/>
    <lineage>
        <taxon>Bacteria</taxon>
        <taxon>Pseudomonadati</taxon>
        <taxon>Lentisphaerota</taxon>
        <taxon>Lentisphaeria</taxon>
        <taxon>Lentisphaerales</taxon>
        <taxon>Lentisphaeraceae</taxon>
        <taxon>Lentisphaeraceae incertae sedis</taxon>
        <taxon>Candidatus Spyradenecus</taxon>
    </lineage>
</organism>
<accession>A0A9D1NLI4</accession>
<comment type="pathway">
    <text evidence="3">Phospholipid metabolism; CDP-diacylglycerol biosynthesis; CDP-diacylglycerol from sn-glycerol 3-phosphate: step 3/3.</text>
</comment>
<evidence type="ECO:0000313" key="26">
    <source>
        <dbReference type="EMBL" id="HIV08822.1"/>
    </source>
</evidence>
<dbReference type="PANTHER" id="PTHR46382">
    <property type="entry name" value="PHOSPHATIDATE CYTIDYLYLTRANSFERASE"/>
    <property type="match status" value="1"/>
</dbReference>
<gene>
    <name evidence="26" type="ORF">IAC79_01740</name>
</gene>
<evidence type="ECO:0000256" key="15">
    <source>
        <dbReference type="ARBA" id="ARBA00023136"/>
    </source>
</evidence>
<keyword evidence="12 26" id="KW-0548">Nucleotidyltransferase</keyword>
<comment type="catalytic activity">
    <reaction evidence="1">
        <text>a 1,2-diacyl-sn-glycero-3-phosphate + CTP + H(+) = a CDP-1,2-diacyl-sn-glycerol + diphosphate</text>
        <dbReference type="Rhea" id="RHEA:16229"/>
        <dbReference type="ChEBI" id="CHEBI:15378"/>
        <dbReference type="ChEBI" id="CHEBI:33019"/>
        <dbReference type="ChEBI" id="CHEBI:37563"/>
        <dbReference type="ChEBI" id="CHEBI:58332"/>
        <dbReference type="ChEBI" id="CHEBI:58608"/>
        <dbReference type="EC" id="2.7.7.41"/>
    </reaction>
</comment>
<comment type="caution">
    <text evidence="26">The sequence shown here is derived from an EMBL/GenBank/DDBJ whole genome shotgun (WGS) entry which is preliminary data.</text>
</comment>
<evidence type="ECO:0000256" key="1">
    <source>
        <dbReference type="ARBA" id="ARBA00001698"/>
    </source>
</evidence>
<evidence type="ECO:0000256" key="6">
    <source>
        <dbReference type="ARBA" id="ARBA00012487"/>
    </source>
</evidence>
<feature type="compositionally biased region" description="Low complexity" evidence="24">
    <location>
        <begin position="20"/>
        <end position="32"/>
    </location>
</feature>
<dbReference type="GO" id="GO:0005886">
    <property type="term" value="C:plasma membrane"/>
    <property type="evidence" value="ECO:0007669"/>
    <property type="project" value="UniProtKB-SubCell"/>
</dbReference>
<evidence type="ECO:0000256" key="20">
    <source>
        <dbReference type="ARBA" id="ARBA00032253"/>
    </source>
</evidence>
<feature type="transmembrane region" description="Helical" evidence="25">
    <location>
        <begin position="123"/>
        <end position="142"/>
    </location>
</feature>
<keyword evidence="11 25" id="KW-0812">Transmembrane</keyword>
<feature type="transmembrane region" description="Helical" evidence="25">
    <location>
        <begin position="181"/>
        <end position="205"/>
    </location>
</feature>